<organism evidence="1 2">
    <name type="scientific">Moniliophthora roreri (strain MCA 2997)</name>
    <name type="common">Cocoa frosty pod rot fungus</name>
    <name type="synonym">Crinipellis roreri</name>
    <dbReference type="NCBI Taxonomy" id="1381753"/>
    <lineage>
        <taxon>Eukaryota</taxon>
        <taxon>Fungi</taxon>
        <taxon>Dikarya</taxon>
        <taxon>Basidiomycota</taxon>
        <taxon>Agaricomycotina</taxon>
        <taxon>Agaricomycetes</taxon>
        <taxon>Agaricomycetidae</taxon>
        <taxon>Agaricales</taxon>
        <taxon>Marasmiineae</taxon>
        <taxon>Marasmiaceae</taxon>
        <taxon>Moniliophthora</taxon>
    </lineage>
</organism>
<name>V2WUY8_MONRO</name>
<dbReference type="KEGG" id="mrr:Moror_11506"/>
<gene>
    <name evidence="1" type="ORF">Moror_11506</name>
</gene>
<keyword evidence="2" id="KW-1185">Reference proteome</keyword>
<evidence type="ECO:0000313" key="1">
    <source>
        <dbReference type="EMBL" id="ESK84025.1"/>
    </source>
</evidence>
<comment type="caution">
    <text evidence="1">The sequence shown here is derived from an EMBL/GenBank/DDBJ whole genome shotgun (WGS) entry which is preliminary data.</text>
</comment>
<dbReference type="HOGENOM" id="CLU_2498376_0_0_1"/>
<proteinExistence type="predicted"/>
<sequence>MTTTHRVMLRDGEFDGSDFGGEGGHWMSRLEPTRTTRTERLAELCRSTGYICMPNHVSLTKPSWVLGGRFTAELPAPIILAHVTLR</sequence>
<dbReference type="EMBL" id="AWSO01001380">
    <property type="protein sequence ID" value="ESK84025.1"/>
    <property type="molecule type" value="Genomic_DNA"/>
</dbReference>
<protein>
    <submittedName>
        <fullName evidence="1">Uncharacterized protein</fullName>
    </submittedName>
</protein>
<evidence type="ECO:0000313" key="2">
    <source>
        <dbReference type="Proteomes" id="UP000017559"/>
    </source>
</evidence>
<reference evidence="1 2" key="1">
    <citation type="journal article" date="2014" name="BMC Genomics">
        <title>Genome and secretome analysis of the hemibiotrophic fungal pathogen, Moniliophthora roreri, which causes frosty pod rot disease of cacao: mechanisms of the biotrophic and necrotrophic phases.</title>
        <authorList>
            <person name="Meinhardt L.W."/>
            <person name="Costa G.G.L."/>
            <person name="Thomazella D.P.T."/>
            <person name="Teixeira P.J.P.L."/>
            <person name="Carazzolle M.F."/>
            <person name="Schuster S.C."/>
            <person name="Carlson J.E."/>
            <person name="Guiltinan M.J."/>
            <person name="Mieczkowski P."/>
            <person name="Farmer A."/>
            <person name="Ramaraj T."/>
            <person name="Crozier J."/>
            <person name="Davis R.E."/>
            <person name="Shao J."/>
            <person name="Melnick R.L."/>
            <person name="Pereira G.A.G."/>
            <person name="Bailey B.A."/>
        </authorList>
    </citation>
    <scope>NUCLEOTIDE SEQUENCE [LARGE SCALE GENOMIC DNA]</scope>
    <source>
        <strain evidence="1 2">MCA 2997</strain>
    </source>
</reference>
<accession>V2WUY8</accession>
<dbReference type="Proteomes" id="UP000017559">
    <property type="component" value="Unassembled WGS sequence"/>
</dbReference>
<dbReference type="AlphaFoldDB" id="V2WUY8"/>